<dbReference type="Gene3D" id="3.60.21.10">
    <property type="match status" value="1"/>
</dbReference>
<keyword evidence="1" id="KW-1133">Transmembrane helix</keyword>
<dbReference type="AlphaFoldDB" id="A0A4Y4D5M4"/>
<name>A0A4Y4D5M4_KOCVA</name>
<sequence length="313" mass="33739">METVDSGPAPAVRTLAAAGAGLFAAGAGTLGWAVLGERRRFQLRQETVRVLPAGSRPLRLLHLSDLHTVPGQEAKKRFVHSLAALEPDLVVDTGDNLSHLRALPYLLEILEPLFAFPGVYVPGSNCYFAPQPKNPFRYLWRTTAGERSGDNGGDGDEPVLLPTAQMHRAFDEHGWTDLINRARRIEVAGTVVDFSGVDDPHLRYDRHPGFPADQKSPAAVRIGVAHAPYVRTLDRFAADGADIVFAGHTHGGQVCLPGGRALVSNCDLDPAICKGLIHHRGVPVNISQGLGESRFAPVRLFCPPQAVLVTLTD</sequence>
<dbReference type="GO" id="GO:0009245">
    <property type="term" value="P:lipid A biosynthetic process"/>
    <property type="evidence" value="ECO:0007669"/>
    <property type="project" value="TreeGrafter"/>
</dbReference>
<dbReference type="InterPro" id="IPR051158">
    <property type="entry name" value="Metallophosphoesterase_sf"/>
</dbReference>
<keyword evidence="1" id="KW-0812">Transmembrane</keyword>
<dbReference type="PANTHER" id="PTHR31302">
    <property type="entry name" value="TRANSMEMBRANE PROTEIN WITH METALLOPHOSPHOESTERASE DOMAIN-RELATED"/>
    <property type="match status" value="1"/>
</dbReference>
<comment type="caution">
    <text evidence="3">The sequence shown here is derived from an EMBL/GenBank/DDBJ whole genome shotgun (WGS) entry which is preliminary data.</text>
</comment>
<dbReference type="PANTHER" id="PTHR31302:SF20">
    <property type="entry name" value="CONSERVED PROTEIN"/>
    <property type="match status" value="1"/>
</dbReference>
<dbReference type="EMBL" id="BJNW01000008">
    <property type="protein sequence ID" value="GEC98994.1"/>
    <property type="molecule type" value="Genomic_DNA"/>
</dbReference>
<dbReference type="Pfam" id="PF00149">
    <property type="entry name" value="Metallophos"/>
    <property type="match status" value="1"/>
</dbReference>
<dbReference type="InterPro" id="IPR004843">
    <property type="entry name" value="Calcineurin-like_PHP"/>
</dbReference>
<evidence type="ECO:0000313" key="4">
    <source>
        <dbReference type="Proteomes" id="UP000315730"/>
    </source>
</evidence>
<dbReference type="STRING" id="1272.GCA_900014985_00654"/>
<keyword evidence="4" id="KW-1185">Reference proteome</keyword>
<dbReference type="OrthoDB" id="9780884at2"/>
<dbReference type="GO" id="GO:0016020">
    <property type="term" value="C:membrane"/>
    <property type="evidence" value="ECO:0007669"/>
    <property type="project" value="GOC"/>
</dbReference>
<dbReference type="Proteomes" id="UP000315730">
    <property type="component" value="Unassembled WGS sequence"/>
</dbReference>
<organism evidence="3 4">
    <name type="scientific">Kocuria varians</name>
    <name type="common">Micrococcus varians</name>
    <dbReference type="NCBI Taxonomy" id="1272"/>
    <lineage>
        <taxon>Bacteria</taxon>
        <taxon>Bacillati</taxon>
        <taxon>Actinomycetota</taxon>
        <taxon>Actinomycetes</taxon>
        <taxon>Micrococcales</taxon>
        <taxon>Micrococcaceae</taxon>
        <taxon>Kocuria</taxon>
    </lineage>
</organism>
<dbReference type="GO" id="GO:0008758">
    <property type="term" value="F:UDP-2,3-diacylglucosamine hydrolase activity"/>
    <property type="evidence" value="ECO:0007669"/>
    <property type="project" value="TreeGrafter"/>
</dbReference>
<accession>A0A4Y4D5M4</accession>
<reference evidence="3 4" key="1">
    <citation type="submission" date="2019-06" db="EMBL/GenBank/DDBJ databases">
        <title>Whole genome shotgun sequence of Kocuria varians NBRC 15358.</title>
        <authorList>
            <person name="Hosoyama A."/>
            <person name="Uohara A."/>
            <person name="Ohji S."/>
            <person name="Ichikawa N."/>
        </authorList>
    </citation>
    <scope>NUCLEOTIDE SEQUENCE [LARGE SCALE GENOMIC DNA]</scope>
    <source>
        <strain evidence="3 4">NBRC 15358</strain>
    </source>
</reference>
<protein>
    <submittedName>
        <fullName evidence="3">Metallophosphoesterase</fullName>
    </submittedName>
</protein>
<evidence type="ECO:0000259" key="2">
    <source>
        <dbReference type="Pfam" id="PF00149"/>
    </source>
</evidence>
<feature type="transmembrane region" description="Helical" evidence="1">
    <location>
        <begin position="15"/>
        <end position="35"/>
    </location>
</feature>
<evidence type="ECO:0000256" key="1">
    <source>
        <dbReference type="SAM" id="Phobius"/>
    </source>
</evidence>
<gene>
    <name evidence="3" type="ORF">KVA01_11490</name>
</gene>
<feature type="domain" description="Calcineurin-like phosphoesterase" evidence="2">
    <location>
        <begin position="58"/>
        <end position="251"/>
    </location>
</feature>
<evidence type="ECO:0000313" key="3">
    <source>
        <dbReference type="EMBL" id="GEC98994.1"/>
    </source>
</evidence>
<keyword evidence="1" id="KW-0472">Membrane</keyword>
<proteinExistence type="predicted"/>
<dbReference type="InterPro" id="IPR029052">
    <property type="entry name" value="Metallo-depent_PP-like"/>
</dbReference>
<dbReference type="SUPFAM" id="SSF56300">
    <property type="entry name" value="Metallo-dependent phosphatases"/>
    <property type="match status" value="1"/>
</dbReference>